<evidence type="ECO:0000313" key="3">
    <source>
        <dbReference type="WBParaSite" id="GPLIN_001425100"/>
    </source>
</evidence>
<sequence length="285" mass="33186">MVSNFALERAIRYLKLALLVVIALYLVQIYKFVATFLANRWSTNIIQIASPIYDIGEKGYSNSLPTHPVLFKLLIERNYFAKTLSKQSKFKYSAVTCFMNNYIIGLLSSHTMCQLPFYPQSNRNSQNVYFIGGEEDRIFRDNFQMLTGSYFNLTVVNNTHLEELVEKHLGLKDLVSEGTKFGKTELIKYDIEKPGQEQLVLSLTTPVEACVIFVALRRHSLERVRNFVWEMNFALHHVMRLQLRIQPYRFTFISFIRHSCLAKYNVQGPFLVEMRPNGRQIMAKD</sequence>
<feature type="transmembrane region" description="Helical" evidence="1">
    <location>
        <begin position="12"/>
        <end position="30"/>
    </location>
</feature>
<reference evidence="3" key="3">
    <citation type="submission" date="2016-06" db="UniProtKB">
        <authorList>
            <consortium name="WormBaseParasite"/>
        </authorList>
    </citation>
    <scope>IDENTIFICATION</scope>
</reference>
<name>A0A183CMZ4_GLOPA</name>
<evidence type="ECO:0000256" key="1">
    <source>
        <dbReference type="SAM" id="Phobius"/>
    </source>
</evidence>
<reference evidence="2" key="2">
    <citation type="submission" date="2014-05" db="EMBL/GenBank/DDBJ databases">
        <title>The genome and life-stage specific transcriptomes of Globodera pallida elucidate key aspects of plant parasitism by a cyst nematode.</title>
        <authorList>
            <person name="Cotton J.A."/>
            <person name="Lilley C.J."/>
            <person name="Jones L.M."/>
            <person name="Kikuchi T."/>
            <person name="Reid A.J."/>
            <person name="Thorpe P."/>
            <person name="Tsai I.J."/>
            <person name="Beasley H."/>
            <person name="Blok V."/>
            <person name="Cock P.J.A."/>
            <person name="Van den Akker S.E."/>
            <person name="Holroyd N."/>
            <person name="Hunt M."/>
            <person name="Mantelin S."/>
            <person name="Naghra H."/>
            <person name="Pain A."/>
            <person name="Palomares-Rius J.E."/>
            <person name="Zarowiecki M."/>
            <person name="Berriman M."/>
            <person name="Jones J.T."/>
            <person name="Urwin P.E."/>
        </authorList>
    </citation>
    <scope>NUCLEOTIDE SEQUENCE [LARGE SCALE GENOMIC DNA]</scope>
    <source>
        <strain evidence="2">Lindley</strain>
    </source>
</reference>
<organism evidence="2 3">
    <name type="scientific">Globodera pallida</name>
    <name type="common">Potato cyst nematode worm</name>
    <name type="synonym">Heterodera pallida</name>
    <dbReference type="NCBI Taxonomy" id="36090"/>
    <lineage>
        <taxon>Eukaryota</taxon>
        <taxon>Metazoa</taxon>
        <taxon>Ecdysozoa</taxon>
        <taxon>Nematoda</taxon>
        <taxon>Chromadorea</taxon>
        <taxon>Rhabditida</taxon>
        <taxon>Tylenchina</taxon>
        <taxon>Tylenchomorpha</taxon>
        <taxon>Tylenchoidea</taxon>
        <taxon>Heteroderidae</taxon>
        <taxon>Heteroderinae</taxon>
        <taxon>Globodera</taxon>
    </lineage>
</organism>
<protein>
    <submittedName>
        <fullName evidence="3">DUF2156 domain-containing protein</fullName>
    </submittedName>
</protein>
<keyword evidence="2" id="KW-1185">Reference proteome</keyword>
<reference evidence="2" key="1">
    <citation type="submission" date="2013-12" db="EMBL/GenBank/DDBJ databases">
        <authorList>
            <person name="Aslett M."/>
        </authorList>
    </citation>
    <scope>NUCLEOTIDE SEQUENCE [LARGE SCALE GENOMIC DNA]</scope>
    <source>
        <strain evidence="2">Lindley</strain>
    </source>
</reference>
<keyword evidence="1" id="KW-0812">Transmembrane</keyword>
<keyword evidence="1" id="KW-1133">Transmembrane helix</keyword>
<accession>A0A183CMZ4</accession>
<keyword evidence="1" id="KW-0472">Membrane</keyword>
<dbReference type="Proteomes" id="UP000050741">
    <property type="component" value="Unassembled WGS sequence"/>
</dbReference>
<proteinExistence type="predicted"/>
<dbReference type="WBParaSite" id="GPLIN_001425100">
    <property type="protein sequence ID" value="GPLIN_001425100"/>
    <property type="gene ID" value="GPLIN_001425100"/>
</dbReference>
<evidence type="ECO:0000313" key="2">
    <source>
        <dbReference type="Proteomes" id="UP000050741"/>
    </source>
</evidence>
<dbReference type="AlphaFoldDB" id="A0A183CMZ4"/>